<dbReference type="PANTHER" id="PTHR45649">
    <property type="entry name" value="AMINO-ACID PERMEASE BAT1"/>
    <property type="match status" value="1"/>
</dbReference>
<organism evidence="7 8">
    <name type="scientific">Elasticomyces elasticus</name>
    <dbReference type="NCBI Taxonomy" id="574655"/>
    <lineage>
        <taxon>Eukaryota</taxon>
        <taxon>Fungi</taxon>
        <taxon>Dikarya</taxon>
        <taxon>Ascomycota</taxon>
        <taxon>Pezizomycotina</taxon>
        <taxon>Dothideomycetes</taxon>
        <taxon>Dothideomycetidae</taxon>
        <taxon>Mycosphaerellales</taxon>
        <taxon>Teratosphaeriaceae</taxon>
        <taxon>Elasticomyces</taxon>
    </lineage>
</organism>
<keyword evidence="5 6" id="KW-0472">Membrane</keyword>
<comment type="subcellular location">
    <subcellularLocation>
        <location evidence="1">Membrane</location>
        <topology evidence="1">Multi-pass membrane protein</topology>
    </subcellularLocation>
</comment>
<dbReference type="EMBL" id="JAVRQU010000002">
    <property type="protein sequence ID" value="KAK5706154.1"/>
    <property type="molecule type" value="Genomic_DNA"/>
</dbReference>
<evidence type="ECO:0000256" key="6">
    <source>
        <dbReference type="SAM" id="Phobius"/>
    </source>
</evidence>
<dbReference type="Proteomes" id="UP001310594">
    <property type="component" value="Unassembled WGS sequence"/>
</dbReference>
<reference evidence="7" key="1">
    <citation type="submission" date="2023-08" db="EMBL/GenBank/DDBJ databases">
        <title>Black Yeasts Isolated from many extreme environments.</title>
        <authorList>
            <person name="Coleine C."/>
            <person name="Stajich J.E."/>
            <person name="Selbmann L."/>
        </authorList>
    </citation>
    <scope>NUCLEOTIDE SEQUENCE</scope>
    <source>
        <strain evidence="7">CCFEE 5810</strain>
    </source>
</reference>
<evidence type="ECO:0000256" key="1">
    <source>
        <dbReference type="ARBA" id="ARBA00004141"/>
    </source>
</evidence>
<evidence type="ECO:0000256" key="3">
    <source>
        <dbReference type="ARBA" id="ARBA00022692"/>
    </source>
</evidence>
<evidence type="ECO:0000313" key="8">
    <source>
        <dbReference type="Proteomes" id="UP001310594"/>
    </source>
</evidence>
<evidence type="ECO:0000313" key="7">
    <source>
        <dbReference type="EMBL" id="KAK5706154.1"/>
    </source>
</evidence>
<dbReference type="GO" id="GO:0022857">
    <property type="term" value="F:transmembrane transporter activity"/>
    <property type="evidence" value="ECO:0007669"/>
    <property type="project" value="UniProtKB-ARBA"/>
</dbReference>
<evidence type="ECO:0000256" key="5">
    <source>
        <dbReference type="ARBA" id="ARBA00023136"/>
    </source>
</evidence>
<proteinExistence type="predicted"/>
<keyword evidence="4 6" id="KW-1133">Transmembrane helix</keyword>
<feature type="transmembrane region" description="Helical" evidence="6">
    <location>
        <begin position="33"/>
        <end position="50"/>
    </location>
</feature>
<dbReference type="GO" id="GO:0016020">
    <property type="term" value="C:membrane"/>
    <property type="evidence" value="ECO:0007669"/>
    <property type="project" value="UniProtKB-SubCell"/>
</dbReference>
<dbReference type="AlphaFoldDB" id="A0AAN7WB50"/>
<keyword evidence="3 6" id="KW-0812">Transmembrane</keyword>
<sequence length="100" mass="10470">MARYDLNGDVLGSTEQDVAIMEQMGKTQQLRRIFSFLPTLALSVTLLASWESVAEAFAAGLTNGGPVSLVYGMILSFSGTLALAASLAEMASLCPVAGVR</sequence>
<evidence type="ECO:0000256" key="2">
    <source>
        <dbReference type="ARBA" id="ARBA00022448"/>
    </source>
</evidence>
<comment type="caution">
    <text evidence="7">The sequence shown here is derived from an EMBL/GenBank/DDBJ whole genome shotgun (WGS) entry which is preliminary data.</text>
</comment>
<evidence type="ECO:0000256" key="4">
    <source>
        <dbReference type="ARBA" id="ARBA00022989"/>
    </source>
</evidence>
<feature type="transmembrane region" description="Helical" evidence="6">
    <location>
        <begin position="70"/>
        <end position="94"/>
    </location>
</feature>
<accession>A0AAN7WB50</accession>
<name>A0AAN7WB50_9PEZI</name>
<gene>
    <name evidence="7" type="ORF">LTR97_001141</name>
</gene>
<protein>
    <submittedName>
        <fullName evidence="7">Uncharacterized protein</fullName>
    </submittedName>
</protein>
<dbReference type="PANTHER" id="PTHR45649:SF5">
    <property type="entry name" value="GABA TRANSPORTER (EUROFUNG)-RELATED"/>
    <property type="match status" value="1"/>
</dbReference>
<keyword evidence="2" id="KW-0813">Transport</keyword>